<feature type="non-terminal residue" evidence="1">
    <location>
        <position position="30"/>
    </location>
</feature>
<comment type="caution">
    <text evidence="1">The sequence shown here is derived from an EMBL/GenBank/DDBJ whole genome shotgun (WGS) entry which is preliminary data.</text>
</comment>
<dbReference type="EMBL" id="VIFX01000191">
    <property type="protein sequence ID" value="TQR76128.1"/>
    <property type="molecule type" value="Genomic_DNA"/>
</dbReference>
<sequence>MRSFSVAALATIAIFGSSGVATAAPKDYCA</sequence>
<evidence type="ECO:0000313" key="1">
    <source>
        <dbReference type="EMBL" id="TQR76128.1"/>
    </source>
</evidence>
<name>A0A544VQ67_9MYCO</name>
<evidence type="ECO:0000313" key="2">
    <source>
        <dbReference type="Proteomes" id="UP000315759"/>
    </source>
</evidence>
<gene>
    <name evidence="1" type="ORF">D8S82_33760</name>
</gene>
<dbReference type="AlphaFoldDB" id="A0A544VQ67"/>
<protein>
    <submittedName>
        <fullName evidence="1">DUF3298 domain-containing protein</fullName>
    </submittedName>
</protein>
<reference evidence="1 2" key="1">
    <citation type="submission" date="2018-10" db="EMBL/GenBank/DDBJ databases">
        <title>Draft genome of Mycobacterium hodleri strain B.</title>
        <authorList>
            <person name="Amande T.J."/>
            <person name="Mcgenity T.J."/>
        </authorList>
    </citation>
    <scope>NUCLEOTIDE SEQUENCE [LARGE SCALE GENOMIC DNA]</scope>
    <source>
        <strain evidence="1 2">B</strain>
    </source>
</reference>
<accession>A0A544VQ67</accession>
<organism evidence="1 2">
    <name type="scientific">Mycolicibacterium hodleri</name>
    <dbReference type="NCBI Taxonomy" id="49897"/>
    <lineage>
        <taxon>Bacteria</taxon>
        <taxon>Bacillati</taxon>
        <taxon>Actinomycetota</taxon>
        <taxon>Actinomycetes</taxon>
        <taxon>Mycobacteriales</taxon>
        <taxon>Mycobacteriaceae</taxon>
        <taxon>Mycolicibacterium</taxon>
    </lineage>
</organism>
<proteinExistence type="predicted"/>
<keyword evidence="2" id="KW-1185">Reference proteome</keyword>
<dbReference type="Proteomes" id="UP000315759">
    <property type="component" value="Unassembled WGS sequence"/>
</dbReference>